<protein>
    <recommendedName>
        <fullName evidence="3">Phosphoglycerate mutase</fullName>
    </recommendedName>
</protein>
<gene>
    <name evidence="1" type="ORF">FNU76_22195</name>
</gene>
<evidence type="ECO:0000313" key="1">
    <source>
        <dbReference type="EMBL" id="QDQ28840.1"/>
    </source>
</evidence>
<accession>A0A516SL06</accession>
<dbReference type="InterPro" id="IPR016631">
    <property type="entry name" value="Regulatory_RpfE"/>
</dbReference>
<evidence type="ECO:0000313" key="2">
    <source>
        <dbReference type="Proteomes" id="UP000317550"/>
    </source>
</evidence>
<dbReference type="KEGG" id="cari:FNU76_22195"/>
<reference evidence="2" key="1">
    <citation type="submission" date="2019-07" db="EMBL/GenBank/DDBJ databases">
        <title>Chitinimonas sp. nov., isolated from Ny-Alesund, arctica soil.</title>
        <authorList>
            <person name="Xu Q."/>
            <person name="Peng F."/>
        </authorList>
    </citation>
    <scope>NUCLEOTIDE SEQUENCE [LARGE SCALE GENOMIC DNA]</scope>
    <source>
        <strain evidence="2">R3-44</strain>
    </source>
</reference>
<dbReference type="RefSeq" id="WP_144280223.1">
    <property type="nucleotide sequence ID" value="NZ_CP041730.1"/>
</dbReference>
<keyword evidence="2" id="KW-1185">Reference proteome</keyword>
<proteinExistence type="predicted"/>
<dbReference type="OrthoDB" id="5295974at2"/>
<evidence type="ECO:0008006" key="3">
    <source>
        <dbReference type="Google" id="ProtNLM"/>
    </source>
</evidence>
<dbReference type="PIRSF" id="PIRSF015283">
    <property type="entry name" value="Regulatory_RpfE"/>
    <property type="match status" value="1"/>
</dbReference>
<dbReference type="Proteomes" id="UP000317550">
    <property type="component" value="Chromosome"/>
</dbReference>
<sequence>MTFTLVVPDLRFSRQAGFNPLTEMALPGLASLLGRADRNQLGGQSAEQWLRGHFKAESAGAAALSRLVDLPAAAAGHWLRADPVHLRADRDRALLFDAGLFDISAAEAEQLLSALNSLYAADGFEFVMATPQRWYVRLPQAPDFHTTPLSVVTGQDIHPHLPGGPTALQWHRFLNEVQMLLYGHAVNDAREQAGKPPVNSVWLWGEGPEPTGLAKPCRSVRADDAQVQGLALAAGLPFRALPPAFDASGADGELVLLDTLGRSARQGDLYAWRAELERLEAAWFQPLLAAWRAGSLPRVQMILPGDEATLAASLGPAERWKIWRRPARLEECLVMGS</sequence>
<name>A0A516SL06_9NEIS</name>
<dbReference type="EMBL" id="CP041730">
    <property type="protein sequence ID" value="QDQ28840.1"/>
    <property type="molecule type" value="Genomic_DNA"/>
</dbReference>
<dbReference type="AlphaFoldDB" id="A0A516SL06"/>
<organism evidence="1 2">
    <name type="scientific">Chitinimonas arctica</name>
    <dbReference type="NCBI Taxonomy" id="2594795"/>
    <lineage>
        <taxon>Bacteria</taxon>
        <taxon>Pseudomonadati</taxon>
        <taxon>Pseudomonadota</taxon>
        <taxon>Betaproteobacteria</taxon>
        <taxon>Neisseriales</taxon>
        <taxon>Chitinibacteraceae</taxon>
        <taxon>Chitinimonas</taxon>
    </lineage>
</organism>